<feature type="region of interest" description="Disordered" evidence="1">
    <location>
        <begin position="182"/>
        <end position="221"/>
    </location>
</feature>
<dbReference type="AlphaFoldDB" id="F0YP37"/>
<evidence type="ECO:0000313" key="3">
    <source>
        <dbReference type="Proteomes" id="UP000002729"/>
    </source>
</evidence>
<dbReference type="EMBL" id="GL833195">
    <property type="protein sequence ID" value="EGB03119.1"/>
    <property type="molecule type" value="Genomic_DNA"/>
</dbReference>
<feature type="compositionally biased region" description="Basic and acidic residues" evidence="1">
    <location>
        <begin position="182"/>
        <end position="209"/>
    </location>
</feature>
<evidence type="ECO:0000313" key="2">
    <source>
        <dbReference type="EMBL" id="EGB03119.1"/>
    </source>
</evidence>
<dbReference type="GeneID" id="20226704"/>
<proteinExistence type="predicted"/>
<gene>
    <name evidence="2" type="ORF">AURANDRAFT_68281</name>
</gene>
<protein>
    <submittedName>
        <fullName evidence="2">Uncharacterized protein</fullName>
    </submittedName>
</protein>
<accession>F0YP37</accession>
<dbReference type="KEGG" id="aaf:AURANDRAFT_68281"/>
<dbReference type="InParanoid" id="F0YP37"/>
<sequence length="523" mass="57847">MAGPLLVWEPGATLSVHGLTVAHSGRPIQCRLAAATSGRARARWFGTPWHLWVRTCEAADFRVRGGRTTVPRSMEARWLETHRGARIARRRAAGFQGNRVLVRDPRRQPLRRGLRRAQADLPGDIICRTYAFAEDLARAVQSRAPRAGLDLKHRRMTDISPLDASKWPGSRGPVRPEIVLASRDRERRVEDRPPARRELEGRRGARRTETPNAAAKVGRCPSDRLPSALEPLGNFRPVLQGRPFSGQARALPARVALEAFFAAAAGFTEESPDSGAFLGVLERVALEIFRGDTLLQVRGFSPGQQMDYIGRAVHQLVRENYLPLVDFPEFEAAVAALSQAVQGRAADVNFELSICDEARAPDSVEGLFQYYRHSEAAIDRGACGSPRVFDPPASPGLELAKTVYADIKDKWCEVNVMGHRNGMICVAWTGGQSQQLRSAELPRSKVRTLEEHNNLKGRFLIGQFPMLMRFFGAVGEVEQHQYIRMLASGVKSVAGDAYNLDVKAAAVERAISSIGMNEMIGYY</sequence>
<keyword evidence="3" id="KW-1185">Reference proteome</keyword>
<evidence type="ECO:0000256" key="1">
    <source>
        <dbReference type="SAM" id="MobiDB-lite"/>
    </source>
</evidence>
<reference evidence="2 3" key="1">
    <citation type="journal article" date="2011" name="Proc. Natl. Acad. Sci. U.S.A.">
        <title>Niche of harmful alga Aureococcus anophagefferens revealed through ecogenomics.</title>
        <authorList>
            <person name="Gobler C.J."/>
            <person name="Berry D.L."/>
            <person name="Dyhrman S.T."/>
            <person name="Wilhelm S.W."/>
            <person name="Salamov A."/>
            <person name="Lobanov A.V."/>
            <person name="Zhang Y."/>
            <person name="Collier J.L."/>
            <person name="Wurch L.L."/>
            <person name="Kustka A.B."/>
            <person name="Dill B.D."/>
            <person name="Shah M."/>
            <person name="VerBerkmoes N.C."/>
            <person name="Kuo A."/>
            <person name="Terry A."/>
            <person name="Pangilinan J."/>
            <person name="Lindquist E.A."/>
            <person name="Lucas S."/>
            <person name="Paulsen I.T."/>
            <person name="Hattenrath-Lehmann T.K."/>
            <person name="Talmage S.C."/>
            <person name="Walker E.A."/>
            <person name="Koch F."/>
            <person name="Burson A.M."/>
            <person name="Marcoval M.A."/>
            <person name="Tang Y.Z."/>
            <person name="Lecleir G.R."/>
            <person name="Coyne K.J."/>
            <person name="Berg G.M."/>
            <person name="Bertrand E.M."/>
            <person name="Saito M.A."/>
            <person name="Gladyshev V.N."/>
            <person name="Grigoriev I.V."/>
        </authorList>
    </citation>
    <scope>NUCLEOTIDE SEQUENCE [LARGE SCALE GENOMIC DNA]</scope>
    <source>
        <strain evidence="3">CCMP 1984</strain>
    </source>
</reference>
<dbReference type="RefSeq" id="XP_009042178.1">
    <property type="nucleotide sequence ID" value="XM_009043930.1"/>
</dbReference>
<dbReference type="Proteomes" id="UP000002729">
    <property type="component" value="Unassembled WGS sequence"/>
</dbReference>
<organism evidence="3">
    <name type="scientific">Aureococcus anophagefferens</name>
    <name type="common">Harmful bloom alga</name>
    <dbReference type="NCBI Taxonomy" id="44056"/>
    <lineage>
        <taxon>Eukaryota</taxon>
        <taxon>Sar</taxon>
        <taxon>Stramenopiles</taxon>
        <taxon>Ochrophyta</taxon>
        <taxon>Pelagophyceae</taxon>
        <taxon>Pelagomonadales</taxon>
        <taxon>Pelagomonadaceae</taxon>
        <taxon>Aureococcus</taxon>
    </lineage>
</organism>
<name>F0YP37_AURAN</name>